<dbReference type="EMBL" id="VUJU01016751">
    <property type="protein sequence ID" value="KAF0687761.1"/>
    <property type="molecule type" value="Genomic_DNA"/>
</dbReference>
<keyword evidence="1" id="KW-1133">Transmembrane helix</keyword>
<organism evidence="2 3">
    <name type="scientific">Aphis craccivora</name>
    <name type="common">Cowpea aphid</name>
    <dbReference type="NCBI Taxonomy" id="307492"/>
    <lineage>
        <taxon>Eukaryota</taxon>
        <taxon>Metazoa</taxon>
        <taxon>Ecdysozoa</taxon>
        <taxon>Arthropoda</taxon>
        <taxon>Hexapoda</taxon>
        <taxon>Insecta</taxon>
        <taxon>Pterygota</taxon>
        <taxon>Neoptera</taxon>
        <taxon>Paraneoptera</taxon>
        <taxon>Hemiptera</taxon>
        <taxon>Sternorrhyncha</taxon>
        <taxon>Aphidomorpha</taxon>
        <taxon>Aphidoidea</taxon>
        <taxon>Aphididae</taxon>
        <taxon>Aphidini</taxon>
        <taxon>Aphis</taxon>
        <taxon>Aphis</taxon>
    </lineage>
</organism>
<comment type="caution">
    <text evidence="2">The sequence shown here is derived from an EMBL/GenBank/DDBJ whole genome shotgun (WGS) entry which is preliminary data.</text>
</comment>
<reference evidence="2 3" key="1">
    <citation type="submission" date="2019-08" db="EMBL/GenBank/DDBJ databases">
        <title>Whole genome of Aphis craccivora.</title>
        <authorList>
            <person name="Voronova N.V."/>
            <person name="Shulinski R.S."/>
            <person name="Bandarenka Y.V."/>
            <person name="Zhorov D.G."/>
            <person name="Warner D."/>
        </authorList>
    </citation>
    <scope>NUCLEOTIDE SEQUENCE [LARGE SCALE GENOMIC DNA]</scope>
    <source>
        <strain evidence="2">180601</strain>
        <tissue evidence="2">Whole Body</tissue>
    </source>
</reference>
<gene>
    <name evidence="2" type="ORF">FWK35_00035335</name>
</gene>
<feature type="transmembrane region" description="Helical" evidence="1">
    <location>
        <begin position="51"/>
        <end position="71"/>
    </location>
</feature>
<accession>A0A6G0VL19</accession>
<feature type="transmembrane region" description="Helical" evidence="1">
    <location>
        <begin position="91"/>
        <end position="113"/>
    </location>
</feature>
<name>A0A6G0VL19_APHCR</name>
<proteinExistence type="predicted"/>
<evidence type="ECO:0000256" key="1">
    <source>
        <dbReference type="SAM" id="Phobius"/>
    </source>
</evidence>
<keyword evidence="3" id="KW-1185">Reference proteome</keyword>
<keyword evidence="1" id="KW-0472">Membrane</keyword>
<keyword evidence="1" id="KW-0812">Transmembrane</keyword>
<dbReference type="OrthoDB" id="6585993at2759"/>
<protein>
    <submittedName>
        <fullName evidence="2">Nose resistant to fluoxetine protein 6-like isoform X3</fullName>
    </submittedName>
</protein>
<sequence length="164" mass="19452">MKFYIENLRIFMSSNESYRLSYMRATPFFSGLATSIIVQKLKEKKVKFSRITVYGGTFIVFVICISAQLYGAKFYTWLRPYYPLEHALYKVVNNCTLTVLCMWCFICFFTFGYGNINWIIKIDIYYFIDIIGTYLMCENGDVGYRYRNHENIRVNPSSLSWAIY</sequence>
<dbReference type="AlphaFoldDB" id="A0A6G0VL19"/>
<evidence type="ECO:0000313" key="3">
    <source>
        <dbReference type="Proteomes" id="UP000478052"/>
    </source>
</evidence>
<evidence type="ECO:0000313" key="2">
    <source>
        <dbReference type="EMBL" id="KAF0687761.1"/>
    </source>
</evidence>
<dbReference type="Proteomes" id="UP000478052">
    <property type="component" value="Unassembled WGS sequence"/>
</dbReference>